<feature type="signal peptide" evidence="2">
    <location>
        <begin position="1"/>
        <end position="19"/>
    </location>
</feature>
<evidence type="ECO:0000256" key="1">
    <source>
        <dbReference type="SAM" id="MobiDB-lite"/>
    </source>
</evidence>
<feature type="compositionally biased region" description="Basic and acidic residues" evidence="1">
    <location>
        <begin position="501"/>
        <end position="512"/>
    </location>
</feature>
<protein>
    <submittedName>
        <fullName evidence="3">Uncharacterized protein</fullName>
    </submittedName>
</protein>
<proteinExistence type="predicted"/>
<feature type="region of interest" description="Disordered" evidence="1">
    <location>
        <begin position="498"/>
        <end position="519"/>
    </location>
</feature>
<evidence type="ECO:0000256" key="2">
    <source>
        <dbReference type="SAM" id="SignalP"/>
    </source>
</evidence>
<sequence length="720" mass="76502">MTTLATFAACLLIVSASRAEISPNSAGSLILHATTPVEMTDAGALCGDALLEDCADAVIRSDRSAPIDLHVLVAFPEGASPRLTGVTFAVEYEDDVVIREFQCCGDFQLADTDWPWSGTGTTVAWSAPQETQFIEVYTFRVVPAAGAESEFRITPHPLRPTAFTDDAVPPRRVPPQGLGSFGFGVDGSLPCPLPDGACRNVDGSCEITLESECVGEGDVWEGPFVPCVAVDGIGACCDFDWNCTIQTYFDCTRRSYEFQGDDTLCSPNPCPPPVGACCGYDWTCEIKTRTDCMWWGQYYDGDDTVCTPEFCVRPPMGACCFDTGSCVVLTSDRCAVRSGIYLGTDVPCDPNPCPSGPCCFRDGRCVMRTEESCISLGGDYHPDQDDCDPDPCAGSPGACCFEGDVCTIVSMADCVESDGLFLGPWISCDPGSCSGGPGACCVASGDCRFESAADCAKLGGIYILPGEPCKPDPCTYQADCGSTESLEGWTDKVRQVRQAQRGREGDAPEMRLPDQVNGSSPPFPRGNCGTVYFNADFTFETAYAWGYGGVQAPAYGTFAESYDAIGVLVCGIILELTQPGGVAGRTIDLYVWEDDQGEPGTVLGIATGVDPGPVATWPSVSTHELSISSNCTDSGRFHVGYWGDWPGESAAYYIAADLDGFGGCPMTLIPPGIDYPSGWDRVSLIWGSTRALGIGAEVGECGTVDPVHEKSWGQIKALFR</sequence>
<reference evidence="3" key="2">
    <citation type="journal article" date="2021" name="Microbiome">
        <title>Successional dynamics and alternative stable states in a saline activated sludge microbial community over 9 years.</title>
        <authorList>
            <person name="Wang Y."/>
            <person name="Ye J."/>
            <person name="Ju F."/>
            <person name="Liu L."/>
            <person name="Boyd J.A."/>
            <person name="Deng Y."/>
            <person name="Parks D.H."/>
            <person name="Jiang X."/>
            <person name="Yin X."/>
            <person name="Woodcroft B.J."/>
            <person name="Tyson G.W."/>
            <person name="Hugenholtz P."/>
            <person name="Polz M.F."/>
            <person name="Zhang T."/>
        </authorList>
    </citation>
    <scope>NUCLEOTIDE SEQUENCE</scope>
    <source>
        <strain evidence="3">HKST-UBA02</strain>
    </source>
</reference>
<comment type="caution">
    <text evidence="3">The sequence shown here is derived from an EMBL/GenBank/DDBJ whole genome shotgun (WGS) entry which is preliminary data.</text>
</comment>
<dbReference type="AlphaFoldDB" id="A0A956SE35"/>
<accession>A0A956SE35</accession>
<organism evidence="3 4">
    <name type="scientific">Eiseniibacteriota bacterium</name>
    <dbReference type="NCBI Taxonomy" id="2212470"/>
    <lineage>
        <taxon>Bacteria</taxon>
        <taxon>Candidatus Eiseniibacteriota</taxon>
    </lineage>
</organism>
<dbReference type="Proteomes" id="UP000739538">
    <property type="component" value="Unassembled WGS sequence"/>
</dbReference>
<keyword evidence="2" id="KW-0732">Signal</keyword>
<feature type="chain" id="PRO_5037086117" evidence="2">
    <location>
        <begin position="20"/>
        <end position="720"/>
    </location>
</feature>
<dbReference type="EMBL" id="JAGQHS010000012">
    <property type="protein sequence ID" value="MCA9754928.1"/>
    <property type="molecule type" value="Genomic_DNA"/>
</dbReference>
<name>A0A956SE35_UNCEI</name>
<gene>
    <name evidence="3" type="ORF">KDA27_03930</name>
</gene>
<reference evidence="3" key="1">
    <citation type="submission" date="2020-04" db="EMBL/GenBank/DDBJ databases">
        <authorList>
            <person name="Zhang T."/>
        </authorList>
    </citation>
    <scope>NUCLEOTIDE SEQUENCE</scope>
    <source>
        <strain evidence="3">HKST-UBA02</strain>
    </source>
</reference>
<evidence type="ECO:0000313" key="4">
    <source>
        <dbReference type="Proteomes" id="UP000739538"/>
    </source>
</evidence>
<evidence type="ECO:0000313" key="3">
    <source>
        <dbReference type="EMBL" id="MCA9754928.1"/>
    </source>
</evidence>